<sequence>MLVTTSKFIAIGMFNYNSVSINILRLWIHRLGMGTISEIYVEMPDSFRKHFTWNNFLKITVLYK</sequence>
<dbReference type="GeneTree" id="ENSGT01120000278099"/>
<name>A0A8C6C2H2_MONMO</name>
<dbReference type="AlphaFoldDB" id="A0A8C6C2H2"/>
<keyword evidence="2" id="KW-1185">Reference proteome</keyword>
<dbReference type="Proteomes" id="UP000694561">
    <property type="component" value="Unplaced"/>
</dbReference>
<proteinExistence type="predicted"/>
<dbReference type="Ensembl" id="ENSMMNT00015024629.1">
    <property type="protein sequence ID" value="ENSMMNP00015022407.1"/>
    <property type="gene ID" value="ENSMMNG00015016483.1"/>
</dbReference>
<reference evidence="1" key="1">
    <citation type="submission" date="2025-08" db="UniProtKB">
        <authorList>
            <consortium name="Ensembl"/>
        </authorList>
    </citation>
    <scope>IDENTIFICATION</scope>
</reference>
<reference evidence="1" key="2">
    <citation type="submission" date="2025-09" db="UniProtKB">
        <authorList>
            <consortium name="Ensembl"/>
        </authorList>
    </citation>
    <scope>IDENTIFICATION</scope>
</reference>
<evidence type="ECO:0000313" key="1">
    <source>
        <dbReference type="Ensembl" id="ENSMMNP00015022407.1"/>
    </source>
</evidence>
<protein>
    <submittedName>
        <fullName evidence="1">Uncharacterized protein</fullName>
    </submittedName>
</protein>
<accession>A0A8C6C2H2</accession>
<evidence type="ECO:0000313" key="2">
    <source>
        <dbReference type="Proteomes" id="UP000694561"/>
    </source>
</evidence>
<organism evidence="1 2">
    <name type="scientific">Monodon monoceros</name>
    <name type="common">Narwhal</name>
    <name type="synonym">Ceratodon monodon</name>
    <dbReference type="NCBI Taxonomy" id="40151"/>
    <lineage>
        <taxon>Eukaryota</taxon>
        <taxon>Metazoa</taxon>
        <taxon>Chordata</taxon>
        <taxon>Craniata</taxon>
        <taxon>Vertebrata</taxon>
        <taxon>Euteleostomi</taxon>
        <taxon>Mammalia</taxon>
        <taxon>Eutheria</taxon>
        <taxon>Laurasiatheria</taxon>
        <taxon>Artiodactyla</taxon>
        <taxon>Whippomorpha</taxon>
        <taxon>Cetacea</taxon>
        <taxon>Odontoceti</taxon>
        <taxon>Monodontidae</taxon>
        <taxon>Monodon</taxon>
    </lineage>
</organism>